<sequence>MAPLRRELAGLILPHDHFGSHLDELGVTIDEHLERSNFEFAGNVKYVRAGEQDLPDFPDIKWYSVHVRESQYLLQIVK</sequence>
<dbReference type="Proteomes" id="UP001152888">
    <property type="component" value="Unassembled WGS sequence"/>
</dbReference>
<accession>A0A9P0LXK8</accession>
<evidence type="ECO:0000313" key="1">
    <source>
        <dbReference type="EMBL" id="CAH2000945.1"/>
    </source>
</evidence>
<proteinExistence type="predicted"/>
<reference evidence="1" key="1">
    <citation type="submission" date="2022-03" db="EMBL/GenBank/DDBJ databases">
        <authorList>
            <person name="Sayadi A."/>
        </authorList>
    </citation>
    <scope>NUCLEOTIDE SEQUENCE</scope>
</reference>
<gene>
    <name evidence="1" type="ORF">ACAOBT_LOCUS25891</name>
</gene>
<name>A0A9P0LXK8_ACAOB</name>
<protein>
    <submittedName>
        <fullName evidence="1">Uncharacterized protein</fullName>
    </submittedName>
</protein>
<dbReference type="OrthoDB" id="6718538at2759"/>
<dbReference type="PANTHER" id="PTHR46954">
    <property type="entry name" value="C2H2-TYPE DOMAIN-CONTAINING PROTEIN"/>
    <property type="match status" value="1"/>
</dbReference>
<organism evidence="1 2">
    <name type="scientific">Acanthoscelides obtectus</name>
    <name type="common">Bean weevil</name>
    <name type="synonym">Bruchus obtectus</name>
    <dbReference type="NCBI Taxonomy" id="200917"/>
    <lineage>
        <taxon>Eukaryota</taxon>
        <taxon>Metazoa</taxon>
        <taxon>Ecdysozoa</taxon>
        <taxon>Arthropoda</taxon>
        <taxon>Hexapoda</taxon>
        <taxon>Insecta</taxon>
        <taxon>Pterygota</taxon>
        <taxon>Neoptera</taxon>
        <taxon>Endopterygota</taxon>
        <taxon>Coleoptera</taxon>
        <taxon>Polyphaga</taxon>
        <taxon>Cucujiformia</taxon>
        <taxon>Chrysomeloidea</taxon>
        <taxon>Chrysomelidae</taxon>
        <taxon>Bruchinae</taxon>
        <taxon>Bruchini</taxon>
        <taxon>Acanthoscelides</taxon>
    </lineage>
</organism>
<dbReference type="PANTHER" id="PTHR46954:SF1">
    <property type="entry name" value="C2H2-TYPE DOMAIN-CONTAINING PROTEIN"/>
    <property type="match status" value="1"/>
</dbReference>
<keyword evidence="2" id="KW-1185">Reference proteome</keyword>
<evidence type="ECO:0000313" key="2">
    <source>
        <dbReference type="Proteomes" id="UP001152888"/>
    </source>
</evidence>
<dbReference type="EMBL" id="CAKOFQ010007431">
    <property type="protein sequence ID" value="CAH2000945.1"/>
    <property type="molecule type" value="Genomic_DNA"/>
</dbReference>
<comment type="caution">
    <text evidence="1">The sequence shown here is derived from an EMBL/GenBank/DDBJ whole genome shotgun (WGS) entry which is preliminary data.</text>
</comment>
<dbReference type="AlphaFoldDB" id="A0A9P0LXK8"/>